<dbReference type="EMBL" id="JACLAX010000002">
    <property type="protein sequence ID" value="MBC2668086.1"/>
    <property type="molecule type" value="Genomic_DNA"/>
</dbReference>
<dbReference type="Gene3D" id="1.20.120.550">
    <property type="entry name" value="Membrane associated eicosanoid/glutathione metabolism-like domain"/>
    <property type="match status" value="1"/>
</dbReference>
<dbReference type="Pfam" id="PF01124">
    <property type="entry name" value="MAPEG"/>
    <property type="match status" value="1"/>
</dbReference>
<evidence type="ECO:0000313" key="6">
    <source>
        <dbReference type="EMBL" id="MBC2668086.1"/>
    </source>
</evidence>
<dbReference type="GO" id="GO:0016020">
    <property type="term" value="C:membrane"/>
    <property type="evidence" value="ECO:0007669"/>
    <property type="project" value="UniProtKB-SubCell"/>
</dbReference>
<dbReference type="InterPro" id="IPR001129">
    <property type="entry name" value="Membr-assoc_MAPEG"/>
</dbReference>
<protein>
    <submittedName>
        <fullName evidence="6">MAPEG family protein</fullName>
    </submittedName>
</protein>
<dbReference type="Proteomes" id="UP000551327">
    <property type="component" value="Unassembled WGS sequence"/>
</dbReference>
<dbReference type="SUPFAM" id="SSF161084">
    <property type="entry name" value="MAPEG domain-like"/>
    <property type="match status" value="1"/>
</dbReference>
<keyword evidence="2 5" id="KW-0812">Transmembrane</keyword>
<gene>
    <name evidence="6" type="ORF">H7F53_02865</name>
</gene>
<evidence type="ECO:0000313" key="7">
    <source>
        <dbReference type="Proteomes" id="UP000551327"/>
    </source>
</evidence>
<sequence length="144" mass="15229">MNGIAILAPVVALAAWTLVIWGVMYARRIPAMRRAGIDARTKVGGTGADLDRVLPERVQWAAHNYNHLHEAPTTFYAVAVSLALLGRGDGPALVLGWTYVALRIAHSLVHITGNRVVLRFSLFALSTLALGALVVLAAAGLLGG</sequence>
<organism evidence="6 7">
    <name type="scientific">Novosphingobium piscinae</name>
    <dbReference type="NCBI Taxonomy" id="1507448"/>
    <lineage>
        <taxon>Bacteria</taxon>
        <taxon>Pseudomonadati</taxon>
        <taxon>Pseudomonadota</taxon>
        <taxon>Alphaproteobacteria</taxon>
        <taxon>Sphingomonadales</taxon>
        <taxon>Sphingomonadaceae</taxon>
        <taxon>Novosphingobium</taxon>
    </lineage>
</organism>
<reference evidence="6 7" key="1">
    <citation type="submission" date="2020-08" db="EMBL/GenBank/DDBJ databases">
        <title>The genome sequence of type strain Novosphingobium piscinae KCTC 42194.</title>
        <authorList>
            <person name="Liu Y."/>
        </authorList>
    </citation>
    <scope>NUCLEOTIDE SEQUENCE [LARGE SCALE GENOMIC DNA]</scope>
    <source>
        <strain evidence="6 7">KCTC 42194</strain>
    </source>
</reference>
<evidence type="ECO:0000256" key="1">
    <source>
        <dbReference type="ARBA" id="ARBA00004370"/>
    </source>
</evidence>
<keyword evidence="3 5" id="KW-1133">Transmembrane helix</keyword>
<feature type="transmembrane region" description="Helical" evidence="5">
    <location>
        <begin position="6"/>
        <end position="26"/>
    </location>
</feature>
<comment type="subcellular location">
    <subcellularLocation>
        <location evidence="1">Membrane</location>
    </subcellularLocation>
</comment>
<evidence type="ECO:0000256" key="4">
    <source>
        <dbReference type="ARBA" id="ARBA00023136"/>
    </source>
</evidence>
<feature type="transmembrane region" description="Helical" evidence="5">
    <location>
        <begin position="120"/>
        <end position="142"/>
    </location>
</feature>
<dbReference type="RefSeq" id="WP_185677971.1">
    <property type="nucleotide sequence ID" value="NZ_JACLAX010000002.1"/>
</dbReference>
<evidence type="ECO:0000256" key="3">
    <source>
        <dbReference type="ARBA" id="ARBA00022989"/>
    </source>
</evidence>
<dbReference type="InterPro" id="IPR023352">
    <property type="entry name" value="MAPEG-like_dom_sf"/>
</dbReference>
<evidence type="ECO:0000256" key="2">
    <source>
        <dbReference type="ARBA" id="ARBA00022692"/>
    </source>
</evidence>
<accession>A0A7X1FW88</accession>
<evidence type="ECO:0000256" key="5">
    <source>
        <dbReference type="SAM" id="Phobius"/>
    </source>
</evidence>
<dbReference type="AlphaFoldDB" id="A0A7X1FW88"/>
<keyword evidence="7" id="KW-1185">Reference proteome</keyword>
<keyword evidence="4 5" id="KW-0472">Membrane</keyword>
<proteinExistence type="predicted"/>
<comment type="caution">
    <text evidence="6">The sequence shown here is derived from an EMBL/GenBank/DDBJ whole genome shotgun (WGS) entry which is preliminary data.</text>
</comment>
<name>A0A7X1FW88_9SPHN</name>